<evidence type="ECO:0000256" key="2">
    <source>
        <dbReference type="ARBA" id="ARBA00023163"/>
    </source>
</evidence>
<dbReference type="InterPro" id="IPR005202">
    <property type="entry name" value="TF_GRAS"/>
</dbReference>
<comment type="caution">
    <text evidence="5">The sequence shown here is derived from an EMBL/GenBank/DDBJ whole genome shotgun (WGS) entry which is preliminary data.</text>
</comment>
<feature type="region of interest" description="Disordered" evidence="4">
    <location>
        <begin position="58"/>
        <end position="88"/>
    </location>
</feature>
<evidence type="ECO:0000256" key="4">
    <source>
        <dbReference type="SAM" id="MobiDB-lite"/>
    </source>
</evidence>
<keyword evidence="6" id="KW-1185">Reference proteome</keyword>
<sequence length="608" mass="69037">MASSLKDQMGLLEPPEQHHTALEYISRILMEEDRALLQYNDDHPVLIQAQQSLAHVISSSSSSDDSTINKDDSTINKDDSTVTNASTTRPCSDSNMLFSWDGTSVVCSTTRAAAVVQHNWSSLASMSFLTGMVEASNLLPRNHSSLVVFKTDRRPQVSVSRASKLMAMTEPEEELHLQEMMNRMMLNDCEVSRQEMDDLHAAIKDEAAARRKTRQRRQVDLQALLVRCADTMMVDDHHGAVELVEKIKQHASPTGDATQRLAYYFAQALEVRLARTASLLVVHRWYLTVKMPSSSVIDFLKAYRLFVTTCCFKKVAFTFSNRTIYHAAAGRSRLHIVDYGIRFGFQWPGLLRLLAAREGGPPEVTITGIDLPEPGFRPASYIEKTGHRLSNCARELGVPFRFQAIAAAKWDNVHVEDLLSIVSDPETVLVVNSIFRLEMLADDSVVVDTRASPRDVVLGNIRRMRPAVFTLGVVNGFYGSSFVRRFREVLFYYSAVFDVLDATMPRGSKQRLVLERDVLAPFLLNIIACEGQDRTDRFASYKQWQIRMQRAGLRQLPMDREVLRAVRDMVKKNQYHKDFVIDEDRQWLLQGWKGRILYAHSNWVAQDD</sequence>
<dbReference type="AlphaFoldDB" id="A0AAV5ERE7"/>
<evidence type="ECO:0000256" key="1">
    <source>
        <dbReference type="ARBA" id="ARBA00023015"/>
    </source>
</evidence>
<feature type="region of interest" description="SAW" evidence="3">
    <location>
        <begin position="528"/>
        <end position="604"/>
    </location>
</feature>
<dbReference type="EMBL" id="BQKI01000078">
    <property type="protein sequence ID" value="GJN25884.1"/>
    <property type="molecule type" value="Genomic_DNA"/>
</dbReference>
<keyword evidence="2" id="KW-0804">Transcription</keyword>
<reference evidence="5" key="2">
    <citation type="submission" date="2021-12" db="EMBL/GenBank/DDBJ databases">
        <title>Resequencing data analysis of finger millet.</title>
        <authorList>
            <person name="Hatakeyama M."/>
            <person name="Aluri S."/>
            <person name="Balachadran M.T."/>
            <person name="Sivarajan S.R."/>
            <person name="Poveda L."/>
            <person name="Shimizu-Inatsugi R."/>
            <person name="Schlapbach R."/>
            <person name="Sreeman S.M."/>
            <person name="Shimizu K.K."/>
        </authorList>
    </citation>
    <scope>NUCLEOTIDE SEQUENCE</scope>
</reference>
<gene>
    <name evidence="5" type="primary">gb13770</name>
    <name evidence="5" type="ORF">PR202_gb13770</name>
</gene>
<reference evidence="5" key="1">
    <citation type="journal article" date="2018" name="DNA Res.">
        <title>Multiple hybrid de novo genome assembly of finger millet, an orphan allotetraploid crop.</title>
        <authorList>
            <person name="Hatakeyama M."/>
            <person name="Aluri S."/>
            <person name="Balachadran M.T."/>
            <person name="Sivarajan S.R."/>
            <person name="Patrignani A."/>
            <person name="Gruter S."/>
            <person name="Poveda L."/>
            <person name="Shimizu-Inatsugi R."/>
            <person name="Baeten J."/>
            <person name="Francoijs K.J."/>
            <person name="Nataraja K.N."/>
            <person name="Reddy Y.A.N."/>
            <person name="Phadnis S."/>
            <person name="Ravikumar R.L."/>
            <person name="Schlapbach R."/>
            <person name="Sreeman S.M."/>
            <person name="Shimizu K.K."/>
        </authorList>
    </citation>
    <scope>NUCLEOTIDE SEQUENCE</scope>
</reference>
<evidence type="ECO:0000256" key="3">
    <source>
        <dbReference type="PROSITE-ProRule" id="PRU01191"/>
    </source>
</evidence>
<dbReference type="Pfam" id="PF03514">
    <property type="entry name" value="GRAS"/>
    <property type="match status" value="1"/>
</dbReference>
<comment type="similarity">
    <text evidence="3">Belongs to the GRAS family.</text>
</comment>
<dbReference type="PANTHER" id="PTHR31636">
    <property type="entry name" value="OSJNBA0084A10.13 PROTEIN-RELATED"/>
    <property type="match status" value="1"/>
</dbReference>
<proteinExistence type="inferred from homology"/>
<feature type="region of interest" description="VHIID" evidence="3">
    <location>
        <begin position="303"/>
        <end position="368"/>
    </location>
</feature>
<feature type="compositionally biased region" description="Basic and acidic residues" evidence="4">
    <location>
        <begin position="67"/>
        <end position="80"/>
    </location>
</feature>
<evidence type="ECO:0008006" key="7">
    <source>
        <dbReference type="Google" id="ProtNLM"/>
    </source>
</evidence>
<protein>
    <recommendedName>
        <fullName evidence="7">Scarecrow-like protein 9</fullName>
    </recommendedName>
</protein>
<evidence type="ECO:0000313" key="6">
    <source>
        <dbReference type="Proteomes" id="UP001054889"/>
    </source>
</evidence>
<dbReference type="Proteomes" id="UP001054889">
    <property type="component" value="Unassembled WGS sequence"/>
</dbReference>
<comment type="caution">
    <text evidence="3">Lacks conserved residue(s) required for the propagation of feature annotation.</text>
</comment>
<keyword evidence="1" id="KW-0805">Transcription regulation</keyword>
<evidence type="ECO:0000313" key="5">
    <source>
        <dbReference type="EMBL" id="GJN25884.1"/>
    </source>
</evidence>
<organism evidence="5 6">
    <name type="scientific">Eleusine coracana subsp. coracana</name>
    <dbReference type="NCBI Taxonomy" id="191504"/>
    <lineage>
        <taxon>Eukaryota</taxon>
        <taxon>Viridiplantae</taxon>
        <taxon>Streptophyta</taxon>
        <taxon>Embryophyta</taxon>
        <taxon>Tracheophyta</taxon>
        <taxon>Spermatophyta</taxon>
        <taxon>Magnoliopsida</taxon>
        <taxon>Liliopsida</taxon>
        <taxon>Poales</taxon>
        <taxon>Poaceae</taxon>
        <taxon>PACMAD clade</taxon>
        <taxon>Chloridoideae</taxon>
        <taxon>Cynodonteae</taxon>
        <taxon>Eleusininae</taxon>
        <taxon>Eleusine</taxon>
    </lineage>
</organism>
<accession>A0AAV5ERE7</accession>
<feature type="short sequence motif" description="VHIID" evidence="3">
    <location>
        <begin position="334"/>
        <end position="338"/>
    </location>
</feature>
<dbReference type="PROSITE" id="PS50985">
    <property type="entry name" value="GRAS"/>
    <property type="match status" value="1"/>
</dbReference>
<name>A0AAV5ERE7_ELECO</name>